<dbReference type="OrthoDB" id="407558at2759"/>
<comment type="catalytic activity">
    <reaction evidence="1">
        <text>[protein]-peptidylproline (omega=180) = [protein]-peptidylproline (omega=0)</text>
        <dbReference type="Rhea" id="RHEA:16237"/>
        <dbReference type="Rhea" id="RHEA-COMP:10747"/>
        <dbReference type="Rhea" id="RHEA-COMP:10748"/>
        <dbReference type="ChEBI" id="CHEBI:83833"/>
        <dbReference type="ChEBI" id="CHEBI:83834"/>
        <dbReference type="EC" id="5.2.1.8"/>
    </reaction>
</comment>
<dbReference type="Proteomes" id="UP000076738">
    <property type="component" value="Unassembled WGS sequence"/>
</dbReference>
<feature type="region of interest" description="Disordered" evidence="5">
    <location>
        <begin position="179"/>
        <end position="271"/>
    </location>
</feature>
<dbReference type="STRING" id="1330018.A0A167MC97"/>
<evidence type="ECO:0000256" key="5">
    <source>
        <dbReference type="SAM" id="MobiDB-lite"/>
    </source>
</evidence>
<evidence type="ECO:0000256" key="4">
    <source>
        <dbReference type="ARBA" id="ARBA00023235"/>
    </source>
</evidence>
<dbReference type="SUPFAM" id="SSF50891">
    <property type="entry name" value="Cyclophilin-like"/>
    <property type="match status" value="1"/>
</dbReference>
<keyword evidence="4" id="KW-0413">Isomerase</keyword>
<evidence type="ECO:0000313" key="8">
    <source>
        <dbReference type="Proteomes" id="UP000076738"/>
    </source>
</evidence>
<dbReference type="EMBL" id="KV417283">
    <property type="protein sequence ID" value="KZO96563.1"/>
    <property type="molecule type" value="Genomic_DNA"/>
</dbReference>
<gene>
    <name evidence="7" type="ORF">CALVIDRAFT_536931</name>
</gene>
<dbReference type="FunFam" id="2.40.100.10:FF:000025">
    <property type="entry name" value="Peptidyl-prolyl cis-trans isomerase CYP19-2"/>
    <property type="match status" value="1"/>
</dbReference>
<reference evidence="7 8" key="1">
    <citation type="journal article" date="2016" name="Mol. Biol. Evol.">
        <title>Comparative Genomics of Early-Diverging Mushroom-Forming Fungi Provides Insights into the Origins of Lignocellulose Decay Capabilities.</title>
        <authorList>
            <person name="Nagy L.G."/>
            <person name="Riley R."/>
            <person name="Tritt A."/>
            <person name="Adam C."/>
            <person name="Daum C."/>
            <person name="Floudas D."/>
            <person name="Sun H."/>
            <person name="Yadav J.S."/>
            <person name="Pangilinan J."/>
            <person name="Larsson K.H."/>
            <person name="Matsuura K."/>
            <person name="Barry K."/>
            <person name="Labutti K."/>
            <person name="Kuo R."/>
            <person name="Ohm R.A."/>
            <person name="Bhattacharya S.S."/>
            <person name="Shirouzu T."/>
            <person name="Yoshinaga Y."/>
            <person name="Martin F.M."/>
            <person name="Grigoriev I.V."/>
            <person name="Hibbett D.S."/>
        </authorList>
    </citation>
    <scope>NUCLEOTIDE SEQUENCE [LARGE SCALE GENOMIC DNA]</scope>
    <source>
        <strain evidence="7 8">TUFC12733</strain>
    </source>
</reference>
<dbReference type="Gene3D" id="2.40.100.10">
    <property type="entry name" value="Cyclophilin-like"/>
    <property type="match status" value="1"/>
</dbReference>
<dbReference type="PROSITE" id="PS50072">
    <property type="entry name" value="CSA_PPIASE_2"/>
    <property type="match status" value="1"/>
</dbReference>
<dbReference type="GO" id="GO:0005737">
    <property type="term" value="C:cytoplasm"/>
    <property type="evidence" value="ECO:0007669"/>
    <property type="project" value="TreeGrafter"/>
</dbReference>
<dbReference type="EC" id="5.2.1.8" evidence="2"/>
<dbReference type="GO" id="GO:0006457">
    <property type="term" value="P:protein folding"/>
    <property type="evidence" value="ECO:0007669"/>
    <property type="project" value="TreeGrafter"/>
</dbReference>
<protein>
    <recommendedName>
        <fullName evidence="2">peptidylprolyl isomerase</fullName>
        <ecNumber evidence="2">5.2.1.8</ecNumber>
    </recommendedName>
</protein>
<dbReference type="AlphaFoldDB" id="A0A167MC97"/>
<dbReference type="GO" id="GO:0003755">
    <property type="term" value="F:peptidyl-prolyl cis-trans isomerase activity"/>
    <property type="evidence" value="ECO:0007669"/>
    <property type="project" value="UniProtKB-KW"/>
</dbReference>
<keyword evidence="8" id="KW-1185">Reference proteome</keyword>
<sequence>MVKPRVFMNFTIGETPAGRVVFELFNDTSPKTVENFRALCTGEKGVSSISDVPLYYKGCVVHRAIKDFMIQAGDFTKGNGAGGESIYGAPFPDEDLERPIDSEGLLVMANRGPDTNSSQFFVTVRPCPHLDGKHVCFGRVVAGYEVIERISDVETDSKDRPLEKVIIASCGELEFRKVPPKSAVAPEESVSESEEKSPAPKSKRRHRDVDSDEDDSEEEERKRRNRDRKARKMDKREKRESERLRRDEASPKQDPAVPHQETEEEYDARLEREEQERIKEIKRRELEALRREKKDTSVVIDGVRYKGRGAMKFRDPESDFRQR</sequence>
<dbReference type="GO" id="GO:0016018">
    <property type="term" value="F:cyclosporin A binding"/>
    <property type="evidence" value="ECO:0007669"/>
    <property type="project" value="TreeGrafter"/>
</dbReference>
<proteinExistence type="predicted"/>
<name>A0A167MC97_CALVF</name>
<dbReference type="PRINTS" id="PR00153">
    <property type="entry name" value="CSAPPISMRASE"/>
</dbReference>
<keyword evidence="3" id="KW-0697">Rotamase</keyword>
<feature type="compositionally biased region" description="Basic residues" evidence="5">
    <location>
        <begin position="223"/>
        <end position="233"/>
    </location>
</feature>
<dbReference type="PANTHER" id="PTHR11071:SF561">
    <property type="entry name" value="PEPTIDYL-PROLYL CIS-TRANS ISOMERASE D-RELATED"/>
    <property type="match status" value="1"/>
</dbReference>
<evidence type="ECO:0000256" key="1">
    <source>
        <dbReference type="ARBA" id="ARBA00000971"/>
    </source>
</evidence>
<evidence type="ECO:0000256" key="3">
    <source>
        <dbReference type="ARBA" id="ARBA00023110"/>
    </source>
</evidence>
<evidence type="ECO:0000313" key="7">
    <source>
        <dbReference type="EMBL" id="KZO96563.1"/>
    </source>
</evidence>
<feature type="domain" description="PPIase cyclophilin-type" evidence="6">
    <location>
        <begin position="7"/>
        <end position="172"/>
    </location>
</feature>
<dbReference type="Pfam" id="PF00160">
    <property type="entry name" value="Pro_isomerase"/>
    <property type="match status" value="1"/>
</dbReference>
<dbReference type="InterPro" id="IPR029000">
    <property type="entry name" value="Cyclophilin-like_dom_sf"/>
</dbReference>
<dbReference type="PANTHER" id="PTHR11071">
    <property type="entry name" value="PEPTIDYL-PROLYL CIS-TRANS ISOMERASE"/>
    <property type="match status" value="1"/>
</dbReference>
<dbReference type="InterPro" id="IPR002130">
    <property type="entry name" value="Cyclophilin-type_PPIase_dom"/>
</dbReference>
<feature type="compositionally biased region" description="Basic and acidic residues" evidence="5">
    <location>
        <begin position="234"/>
        <end position="251"/>
    </location>
</feature>
<evidence type="ECO:0000259" key="6">
    <source>
        <dbReference type="PROSITE" id="PS50072"/>
    </source>
</evidence>
<evidence type="ECO:0000256" key="2">
    <source>
        <dbReference type="ARBA" id="ARBA00013194"/>
    </source>
</evidence>
<accession>A0A167MC97</accession>
<organism evidence="7 8">
    <name type="scientific">Calocera viscosa (strain TUFC12733)</name>
    <dbReference type="NCBI Taxonomy" id="1330018"/>
    <lineage>
        <taxon>Eukaryota</taxon>
        <taxon>Fungi</taxon>
        <taxon>Dikarya</taxon>
        <taxon>Basidiomycota</taxon>
        <taxon>Agaricomycotina</taxon>
        <taxon>Dacrymycetes</taxon>
        <taxon>Dacrymycetales</taxon>
        <taxon>Dacrymycetaceae</taxon>
        <taxon>Calocera</taxon>
    </lineage>
</organism>